<dbReference type="EMBL" id="BAAAHP010000105">
    <property type="protein sequence ID" value="GAA0941785.1"/>
    <property type="molecule type" value="Genomic_DNA"/>
</dbReference>
<sequence length="166" mass="17563">MTRTTRRARTTAVTAPLTALATALVSAAISVAVAPAAHAAPTAGPVPAQEGRRCFEASGTHHAKTLVGNTFYKFTHSLSWCTDGTHVVSVDDREHRFTEASAFATFESVIEDSVSRTPAREVTSIKKARVDNCVPGQGCISSKYPFVRLTLRADGTAVPTTGESES</sequence>
<proteinExistence type="predicted"/>
<keyword evidence="3" id="KW-1185">Reference proteome</keyword>
<organism evidence="2 3">
    <name type="scientific">Pseudonocardia zijingensis</name>
    <dbReference type="NCBI Taxonomy" id="153376"/>
    <lineage>
        <taxon>Bacteria</taxon>
        <taxon>Bacillati</taxon>
        <taxon>Actinomycetota</taxon>
        <taxon>Actinomycetes</taxon>
        <taxon>Pseudonocardiales</taxon>
        <taxon>Pseudonocardiaceae</taxon>
        <taxon>Pseudonocardia</taxon>
    </lineage>
</organism>
<dbReference type="RefSeq" id="WP_343942745.1">
    <property type="nucleotide sequence ID" value="NZ_BAAAHP010000105.1"/>
</dbReference>
<feature type="signal peptide" evidence="1">
    <location>
        <begin position="1"/>
        <end position="39"/>
    </location>
</feature>
<evidence type="ECO:0000256" key="1">
    <source>
        <dbReference type="SAM" id="SignalP"/>
    </source>
</evidence>
<reference evidence="3" key="1">
    <citation type="journal article" date="2019" name="Int. J. Syst. Evol. Microbiol.">
        <title>The Global Catalogue of Microorganisms (GCM) 10K type strain sequencing project: providing services to taxonomists for standard genome sequencing and annotation.</title>
        <authorList>
            <consortium name="The Broad Institute Genomics Platform"/>
            <consortium name="The Broad Institute Genome Sequencing Center for Infectious Disease"/>
            <person name="Wu L."/>
            <person name="Ma J."/>
        </authorList>
    </citation>
    <scope>NUCLEOTIDE SEQUENCE [LARGE SCALE GENOMIC DNA]</scope>
    <source>
        <strain evidence="3">JCM 11117</strain>
    </source>
</reference>
<feature type="chain" id="PRO_5045116558" description="Secreted protein" evidence="1">
    <location>
        <begin position="40"/>
        <end position="166"/>
    </location>
</feature>
<protein>
    <recommendedName>
        <fullName evidence="4">Secreted protein</fullName>
    </recommendedName>
</protein>
<dbReference type="Proteomes" id="UP001499967">
    <property type="component" value="Unassembled WGS sequence"/>
</dbReference>
<comment type="caution">
    <text evidence="2">The sequence shown here is derived from an EMBL/GenBank/DDBJ whole genome shotgun (WGS) entry which is preliminary data.</text>
</comment>
<keyword evidence="1" id="KW-0732">Signal</keyword>
<evidence type="ECO:0008006" key="4">
    <source>
        <dbReference type="Google" id="ProtNLM"/>
    </source>
</evidence>
<name>A0ABP4AVJ9_9PSEU</name>
<evidence type="ECO:0000313" key="2">
    <source>
        <dbReference type="EMBL" id="GAA0941785.1"/>
    </source>
</evidence>
<evidence type="ECO:0000313" key="3">
    <source>
        <dbReference type="Proteomes" id="UP001499967"/>
    </source>
</evidence>
<accession>A0ABP4AVJ9</accession>
<gene>
    <name evidence="2" type="ORF">GCM10009559_37520</name>
</gene>